<dbReference type="SUPFAM" id="SSF52091">
    <property type="entry name" value="SpoIIaa-like"/>
    <property type="match status" value="1"/>
</dbReference>
<dbReference type="PROSITE" id="PS50801">
    <property type="entry name" value="STAS"/>
    <property type="match status" value="1"/>
</dbReference>
<sequence length="143" mass="15003">MTPLRLGCRPLPADPATGPAAAPESGVVISVAGELDATNADDLEAYIGRMRQPGRPLVLDLGGLTFMDSTGLHVLLRVHRQVRQDGGSLHLAAVRDLPARLLQITEVWDALDIHPSIDAAITALSGRSETPAPAPRPGRPPCG</sequence>
<dbReference type="PANTHER" id="PTHR33495">
    <property type="entry name" value="ANTI-SIGMA FACTOR ANTAGONIST TM_1081-RELATED-RELATED"/>
    <property type="match status" value="1"/>
</dbReference>
<name>A0A9X2G6C8_9ACTN</name>
<gene>
    <name evidence="5" type="ORF">HD597_000407</name>
</gene>
<dbReference type="NCBIfam" id="TIGR00377">
    <property type="entry name" value="ant_ant_sig"/>
    <property type="match status" value="1"/>
</dbReference>
<dbReference type="InterPro" id="IPR003658">
    <property type="entry name" value="Anti-sigma_ant"/>
</dbReference>
<feature type="compositionally biased region" description="Low complexity" evidence="3">
    <location>
        <begin position="10"/>
        <end position="22"/>
    </location>
</feature>
<evidence type="ECO:0000313" key="6">
    <source>
        <dbReference type="Proteomes" id="UP001139648"/>
    </source>
</evidence>
<evidence type="ECO:0000256" key="3">
    <source>
        <dbReference type="SAM" id="MobiDB-lite"/>
    </source>
</evidence>
<proteinExistence type="inferred from homology"/>
<dbReference type="InterPro" id="IPR036513">
    <property type="entry name" value="STAS_dom_sf"/>
</dbReference>
<reference evidence="5" key="1">
    <citation type="submission" date="2022-06" db="EMBL/GenBank/DDBJ databases">
        <title>Sequencing the genomes of 1000 actinobacteria strains.</title>
        <authorList>
            <person name="Klenk H.-P."/>
        </authorList>
    </citation>
    <scope>NUCLEOTIDE SEQUENCE</scope>
    <source>
        <strain evidence="5">DSM 46694</strain>
    </source>
</reference>
<dbReference type="PANTHER" id="PTHR33495:SF2">
    <property type="entry name" value="ANTI-SIGMA FACTOR ANTAGONIST TM_1081-RELATED"/>
    <property type="match status" value="1"/>
</dbReference>
<dbReference type="CDD" id="cd07043">
    <property type="entry name" value="STAS_anti-anti-sigma_factors"/>
    <property type="match status" value="1"/>
</dbReference>
<evidence type="ECO:0000259" key="4">
    <source>
        <dbReference type="PROSITE" id="PS50801"/>
    </source>
</evidence>
<dbReference type="GO" id="GO:0043856">
    <property type="term" value="F:anti-sigma factor antagonist activity"/>
    <property type="evidence" value="ECO:0007669"/>
    <property type="project" value="InterPro"/>
</dbReference>
<dbReference type="AlphaFoldDB" id="A0A9X2G6C8"/>
<evidence type="ECO:0000256" key="1">
    <source>
        <dbReference type="ARBA" id="ARBA00009013"/>
    </source>
</evidence>
<dbReference type="Proteomes" id="UP001139648">
    <property type="component" value="Unassembled WGS sequence"/>
</dbReference>
<evidence type="ECO:0000256" key="2">
    <source>
        <dbReference type="RuleBase" id="RU003749"/>
    </source>
</evidence>
<accession>A0A9X2G6C8</accession>
<protein>
    <recommendedName>
        <fullName evidence="2">Anti-sigma factor antagonist</fullName>
    </recommendedName>
</protein>
<dbReference type="InterPro" id="IPR002645">
    <property type="entry name" value="STAS_dom"/>
</dbReference>
<keyword evidence="6" id="KW-1185">Reference proteome</keyword>
<organism evidence="5 6">
    <name type="scientific">Nonomuraea thailandensis</name>
    <dbReference type="NCBI Taxonomy" id="1188745"/>
    <lineage>
        <taxon>Bacteria</taxon>
        <taxon>Bacillati</taxon>
        <taxon>Actinomycetota</taxon>
        <taxon>Actinomycetes</taxon>
        <taxon>Streptosporangiales</taxon>
        <taxon>Streptosporangiaceae</taxon>
        <taxon>Nonomuraea</taxon>
    </lineage>
</organism>
<dbReference type="Gene3D" id="3.30.750.24">
    <property type="entry name" value="STAS domain"/>
    <property type="match status" value="1"/>
</dbReference>
<evidence type="ECO:0000313" key="5">
    <source>
        <dbReference type="EMBL" id="MCP2353387.1"/>
    </source>
</evidence>
<comment type="caution">
    <text evidence="5">The sequence shown here is derived from an EMBL/GenBank/DDBJ whole genome shotgun (WGS) entry which is preliminary data.</text>
</comment>
<feature type="region of interest" description="Disordered" evidence="3">
    <location>
        <begin position="1"/>
        <end position="22"/>
    </location>
</feature>
<comment type="similarity">
    <text evidence="1 2">Belongs to the anti-sigma-factor antagonist family.</text>
</comment>
<dbReference type="RefSeq" id="WP_253739900.1">
    <property type="nucleotide sequence ID" value="NZ_BAABKA010000075.1"/>
</dbReference>
<dbReference type="EMBL" id="JAMZEB010000001">
    <property type="protein sequence ID" value="MCP2353387.1"/>
    <property type="molecule type" value="Genomic_DNA"/>
</dbReference>
<dbReference type="Pfam" id="PF01740">
    <property type="entry name" value="STAS"/>
    <property type="match status" value="1"/>
</dbReference>
<feature type="domain" description="STAS" evidence="4">
    <location>
        <begin position="27"/>
        <end position="124"/>
    </location>
</feature>